<feature type="compositionally biased region" description="Basic and acidic residues" evidence="1">
    <location>
        <begin position="70"/>
        <end position="80"/>
    </location>
</feature>
<protein>
    <submittedName>
        <fullName evidence="2">Uncharacterized protein</fullName>
    </submittedName>
</protein>
<feature type="compositionally biased region" description="Basic and acidic residues" evidence="1">
    <location>
        <begin position="267"/>
        <end position="281"/>
    </location>
</feature>
<feature type="compositionally biased region" description="Basic and acidic residues" evidence="1">
    <location>
        <begin position="207"/>
        <end position="224"/>
    </location>
</feature>
<comment type="caution">
    <text evidence="2">The sequence shown here is derived from an EMBL/GenBank/DDBJ whole genome shotgun (WGS) entry which is preliminary data.</text>
</comment>
<evidence type="ECO:0000256" key="1">
    <source>
        <dbReference type="SAM" id="MobiDB-lite"/>
    </source>
</evidence>
<evidence type="ECO:0000313" key="3">
    <source>
        <dbReference type="Proteomes" id="UP000887013"/>
    </source>
</evidence>
<feature type="region of interest" description="Disordered" evidence="1">
    <location>
        <begin position="40"/>
        <end position="286"/>
    </location>
</feature>
<reference evidence="2" key="1">
    <citation type="submission" date="2020-08" db="EMBL/GenBank/DDBJ databases">
        <title>Multicomponent nature underlies the extraordinary mechanical properties of spider dragline silk.</title>
        <authorList>
            <person name="Kono N."/>
            <person name="Nakamura H."/>
            <person name="Mori M."/>
            <person name="Yoshida Y."/>
            <person name="Ohtoshi R."/>
            <person name="Malay A.D."/>
            <person name="Moran D.A.P."/>
            <person name="Tomita M."/>
            <person name="Numata K."/>
            <person name="Arakawa K."/>
        </authorList>
    </citation>
    <scope>NUCLEOTIDE SEQUENCE</scope>
</reference>
<feature type="non-terminal residue" evidence="2">
    <location>
        <position position="1"/>
    </location>
</feature>
<accession>A0A8X6N460</accession>
<dbReference type="EMBL" id="BMAW01053762">
    <property type="protein sequence ID" value="GFS92833.1"/>
    <property type="molecule type" value="Genomic_DNA"/>
</dbReference>
<organism evidence="2 3">
    <name type="scientific">Nephila pilipes</name>
    <name type="common">Giant wood spider</name>
    <name type="synonym">Nephila maculata</name>
    <dbReference type="NCBI Taxonomy" id="299642"/>
    <lineage>
        <taxon>Eukaryota</taxon>
        <taxon>Metazoa</taxon>
        <taxon>Ecdysozoa</taxon>
        <taxon>Arthropoda</taxon>
        <taxon>Chelicerata</taxon>
        <taxon>Arachnida</taxon>
        <taxon>Araneae</taxon>
        <taxon>Araneomorphae</taxon>
        <taxon>Entelegynae</taxon>
        <taxon>Araneoidea</taxon>
        <taxon>Nephilidae</taxon>
        <taxon>Nephila</taxon>
    </lineage>
</organism>
<feature type="compositionally biased region" description="Basic residues" evidence="1">
    <location>
        <begin position="84"/>
        <end position="96"/>
    </location>
</feature>
<proteinExistence type="predicted"/>
<name>A0A8X6N460_NEPPI</name>
<dbReference type="AlphaFoldDB" id="A0A8X6N460"/>
<keyword evidence="3" id="KW-1185">Reference proteome</keyword>
<sequence>RDFVRVPQMPSVPRILLKNTNFAEANGGGRYPRIIANFTVKRRGHRYRGGAGDPQDSKRRTRPTSPQRTPEPKKIKKDTQLKQLKTRIKTAKKRSKCSIERDTEVPPKTTDGKTAEFSRRQQRLRMAPGSRSKTGKQQRSKEQAESREQQRRTREGNRHGRDSSTRDEQEDQAAGAKEADKQQAHQTRQHKSDRRAADQTAQTGETPKTRPDKQQSTRPDEARRPRQATQAGGAPDQTKTRPDQTSSSTRPDQAAQTRPDQTQSNRRQTETKPDEPRRAEQVHGATRKLNSALGWLFRTILQQMATSKGQTPNRKKGKEQSCAKC</sequence>
<gene>
    <name evidence="2" type="ORF">NPIL_317411</name>
</gene>
<feature type="region of interest" description="Disordered" evidence="1">
    <location>
        <begin position="304"/>
        <end position="325"/>
    </location>
</feature>
<dbReference type="Proteomes" id="UP000887013">
    <property type="component" value="Unassembled WGS sequence"/>
</dbReference>
<evidence type="ECO:0000313" key="2">
    <source>
        <dbReference type="EMBL" id="GFS92833.1"/>
    </source>
</evidence>
<feature type="compositionally biased region" description="Polar residues" evidence="1">
    <location>
        <begin position="243"/>
        <end position="266"/>
    </location>
</feature>
<feature type="compositionally biased region" description="Basic and acidic residues" evidence="1">
    <location>
        <begin position="139"/>
        <end position="167"/>
    </location>
</feature>
<feature type="compositionally biased region" description="Basic and acidic residues" evidence="1">
    <location>
        <begin position="97"/>
        <end position="119"/>
    </location>
</feature>